<comment type="caution">
    <text evidence="2">The sequence shown here is derived from an EMBL/GenBank/DDBJ whole genome shotgun (WGS) entry which is preliminary data.</text>
</comment>
<evidence type="ECO:0000313" key="2">
    <source>
        <dbReference type="EMBL" id="GMH69096.1"/>
    </source>
</evidence>
<keyword evidence="1" id="KW-1133">Transmembrane helix</keyword>
<feature type="transmembrane region" description="Helical" evidence="1">
    <location>
        <begin position="138"/>
        <end position="160"/>
    </location>
</feature>
<feature type="transmembrane region" description="Helical" evidence="1">
    <location>
        <begin position="114"/>
        <end position="131"/>
    </location>
</feature>
<accession>A0A9W7AAL3</accession>
<reference evidence="3" key="1">
    <citation type="journal article" date="2023" name="Commun. Biol.">
        <title>Genome analysis of Parmales, the sister group of diatoms, reveals the evolutionary specialization of diatoms from phago-mixotrophs to photoautotrophs.</title>
        <authorList>
            <person name="Ban H."/>
            <person name="Sato S."/>
            <person name="Yoshikawa S."/>
            <person name="Yamada K."/>
            <person name="Nakamura Y."/>
            <person name="Ichinomiya M."/>
            <person name="Sato N."/>
            <person name="Blanc-Mathieu R."/>
            <person name="Endo H."/>
            <person name="Kuwata A."/>
            <person name="Ogata H."/>
        </authorList>
    </citation>
    <scope>NUCLEOTIDE SEQUENCE [LARGE SCALE GENOMIC DNA]</scope>
    <source>
        <strain evidence="3">NIES 3701</strain>
    </source>
</reference>
<feature type="transmembrane region" description="Helical" evidence="1">
    <location>
        <begin position="83"/>
        <end position="102"/>
    </location>
</feature>
<dbReference type="Proteomes" id="UP001165085">
    <property type="component" value="Unassembled WGS sequence"/>
</dbReference>
<evidence type="ECO:0000313" key="3">
    <source>
        <dbReference type="Proteomes" id="UP001165085"/>
    </source>
</evidence>
<keyword evidence="3" id="KW-1185">Reference proteome</keyword>
<keyword evidence="1" id="KW-0472">Membrane</keyword>
<gene>
    <name evidence="2" type="ORF">TrST_g3231</name>
</gene>
<feature type="transmembrane region" description="Helical" evidence="1">
    <location>
        <begin position="166"/>
        <end position="183"/>
    </location>
</feature>
<dbReference type="EMBL" id="BRXY01000129">
    <property type="protein sequence ID" value="GMH69096.1"/>
    <property type="molecule type" value="Genomic_DNA"/>
</dbReference>
<organism evidence="2 3">
    <name type="scientific">Triparma strigata</name>
    <dbReference type="NCBI Taxonomy" id="1606541"/>
    <lineage>
        <taxon>Eukaryota</taxon>
        <taxon>Sar</taxon>
        <taxon>Stramenopiles</taxon>
        <taxon>Ochrophyta</taxon>
        <taxon>Bolidophyceae</taxon>
        <taxon>Parmales</taxon>
        <taxon>Triparmaceae</taxon>
        <taxon>Triparma</taxon>
    </lineage>
</organism>
<feature type="transmembrane region" description="Helical" evidence="1">
    <location>
        <begin position="43"/>
        <end position="62"/>
    </location>
</feature>
<name>A0A9W7AAL3_9STRA</name>
<keyword evidence="1" id="KW-0812">Transmembrane</keyword>
<feature type="transmembrane region" description="Helical" evidence="1">
    <location>
        <begin position="12"/>
        <end position="31"/>
    </location>
</feature>
<sequence>MFRGSESFDLLNLCFICGSVGLGAVIIYLSLDSAKDEVKESEVFLGVIEILSSALLAAVYKLQAFSWFSPHPTPYTMRTLQRVGIYGFVLSLGLSLILDFKFPGGAKLNWGYQMLHMFFSVMFNVSINWGASKVKPIIVSLGTIMGVPLVPVLSCLLCSACEDLGIKALVGIGMLSFTVGVVWRTRKTEDRKEISLEENQIAEEEHKSLV</sequence>
<dbReference type="OrthoDB" id="10491976at2759"/>
<proteinExistence type="predicted"/>
<evidence type="ECO:0000256" key="1">
    <source>
        <dbReference type="SAM" id="Phobius"/>
    </source>
</evidence>
<dbReference type="AlphaFoldDB" id="A0A9W7AAL3"/>
<protein>
    <submittedName>
        <fullName evidence="2">Uncharacterized protein</fullName>
    </submittedName>
</protein>